<accession>A0ABD5QJI6</accession>
<dbReference type="GO" id="GO:0008784">
    <property type="term" value="F:alanine racemase activity"/>
    <property type="evidence" value="ECO:0007669"/>
    <property type="project" value="UniProtKB-EC"/>
</dbReference>
<gene>
    <name evidence="5" type="ORF">ACFPFO_15700</name>
</gene>
<reference evidence="5 6" key="1">
    <citation type="journal article" date="2019" name="Int. J. Syst. Evol. Microbiol.">
        <title>The Global Catalogue of Microorganisms (GCM) 10K type strain sequencing project: providing services to taxonomists for standard genome sequencing and annotation.</title>
        <authorList>
            <consortium name="The Broad Institute Genomics Platform"/>
            <consortium name="The Broad Institute Genome Sequencing Center for Infectious Disease"/>
            <person name="Wu L."/>
            <person name="Ma J."/>
        </authorList>
    </citation>
    <scope>NUCLEOTIDE SEQUENCE [LARGE SCALE GENOMIC DNA]</scope>
    <source>
        <strain evidence="5 6">CGMCC 1.15824</strain>
    </source>
</reference>
<evidence type="ECO:0000259" key="4">
    <source>
        <dbReference type="Pfam" id="PF01168"/>
    </source>
</evidence>
<feature type="domain" description="Alanine racemase N-terminal" evidence="4">
    <location>
        <begin position="19"/>
        <end position="231"/>
    </location>
</feature>
<dbReference type="RefSeq" id="WP_224829519.1">
    <property type="nucleotide sequence ID" value="NZ_JAIVEF010000022.1"/>
</dbReference>
<dbReference type="PANTHER" id="PTHR30511:SF3">
    <property type="entry name" value="LYSINE RACEMASE"/>
    <property type="match status" value="1"/>
</dbReference>
<dbReference type="InterPro" id="IPR029066">
    <property type="entry name" value="PLP-binding_barrel"/>
</dbReference>
<keyword evidence="6" id="KW-1185">Reference proteome</keyword>
<evidence type="ECO:0000256" key="1">
    <source>
        <dbReference type="ARBA" id="ARBA00001933"/>
    </source>
</evidence>
<dbReference type="Proteomes" id="UP001595925">
    <property type="component" value="Unassembled WGS sequence"/>
</dbReference>
<dbReference type="Pfam" id="PF01168">
    <property type="entry name" value="Ala_racemase_N"/>
    <property type="match status" value="1"/>
</dbReference>
<comment type="caution">
    <text evidence="5">The sequence shown here is derived from an EMBL/GenBank/DDBJ whole genome shotgun (WGS) entry which is preliminary data.</text>
</comment>
<dbReference type="InterPro" id="IPR001608">
    <property type="entry name" value="Ala_racemase_N"/>
</dbReference>
<evidence type="ECO:0000313" key="5">
    <source>
        <dbReference type="EMBL" id="MFC4989182.1"/>
    </source>
</evidence>
<keyword evidence="2" id="KW-0663">Pyridoxal phosphate</keyword>
<proteinExistence type="predicted"/>
<name>A0ABD5QJI6_9EURY</name>
<organism evidence="5 6">
    <name type="scientific">Saliphagus infecundisoli</name>
    <dbReference type="NCBI Taxonomy" id="1849069"/>
    <lineage>
        <taxon>Archaea</taxon>
        <taxon>Methanobacteriati</taxon>
        <taxon>Methanobacteriota</taxon>
        <taxon>Stenosarchaea group</taxon>
        <taxon>Halobacteria</taxon>
        <taxon>Halobacteriales</taxon>
        <taxon>Natrialbaceae</taxon>
        <taxon>Saliphagus</taxon>
    </lineage>
</organism>
<comment type="cofactor">
    <cofactor evidence="1">
        <name>pyridoxal 5'-phosphate</name>
        <dbReference type="ChEBI" id="CHEBI:597326"/>
    </cofactor>
</comment>
<protein>
    <submittedName>
        <fullName evidence="5">Alanine racemase</fullName>
        <ecNumber evidence="5">5.1.1.1</ecNumber>
    </submittedName>
</protein>
<dbReference type="InterPro" id="IPR000821">
    <property type="entry name" value="Ala_racemase"/>
</dbReference>
<dbReference type="EMBL" id="JBHSJG010000041">
    <property type="protein sequence ID" value="MFC4989182.1"/>
    <property type="molecule type" value="Genomic_DNA"/>
</dbReference>
<evidence type="ECO:0000313" key="6">
    <source>
        <dbReference type="Proteomes" id="UP001595925"/>
    </source>
</evidence>
<dbReference type="PANTHER" id="PTHR30511">
    <property type="entry name" value="ALANINE RACEMASE"/>
    <property type="match status" value="1"/>
</dbReference>
<keyword evidence="3 5" id="KW-0413">Isomerase</keyword>
<evidence type="ECO:0000256" key="2">
    <source>
        <dbReference type="ARBA" id="ARBA00022898"/>
    </source>
</evidence>
<sequence>MAPVALEGSGEAEFPVLGIDSGAIERNAARIVDRVDPDVVGVTKGVCGDPRVARAMLAGGAAGIADSRVANVVGLREALQCDLLLLRAPMGTECSAVVENATWSMESEAATLRALSAISTDREVVHRVLVAIDVGDRREGVLPEEFDELLEAAIDLPGVEVSGLATHVGSFGGVVPTRENVGRLVELVERAEERLGRRLAVVSGGSTNALGLAFEGDLPGQVTQLRVGEGILLGTDPVTGEAIPGLETDAIELVAEVIECKRKPSLPEGERSRDAFGQEPAFADRGVRRRAILALGRLDCAIGELTPLREGVEVIGASSDHTVVDVADAGSVEVGDTLAFRPGYAALARAAAAPSVAVAVG</sequence>
<evidence type="ECO:0000256" key="3">
    <source>
        <dbReference type="ARBA" id="ARBA00023235"/>
    </source>
</evidence>
<dbReference type="EC" id="5.1.1.1" evidence="5"/>
<dbReference type="Gene3D" id="3.20.20.10">
    <property type="entry name" value="Alanine racemase"/>
    <property type="match status" value="1"/>
</dbReference>
<dbReference type="SUPFAM" id="SSF51419">
    <property type="entry name" value="PLP-binding barrel"/>
    <property type="match status" value="1"/>
</dbReference>
<dbReference type="AlphaFoldDB" id="A0ABD5QJI6"/>